<name>A0A0S1MIF1_PHAPC</name>
<protein>
    <submittedName>
        <fullName evidence="2">Uncharacterized protein</fullName>
    </submittedName>
</protein>
<feature type="chain" id="PRO_5006589257" evidence="1">
    <location>
        <begin position="19"/>
        <end position="36"/>
    </location>
</feature>
<keyword evidence="1" id="KW-0732">Signal</keyword>
<feature type="signal peptide" evidence="1">
    <location>
        <begin position="1"/>
        <end position="18"/>
    </location>
</feature>
<evidence type="ECO:0000256" key="1">
    <source>
        <dbReference type="SAM" id="SignalP"/>
    </source>
</evidence>
<reference evidence="2" key="1">
    <citation type="submission" date="2015-07" db="EMBL/GenBank/DDBJ databases">
        <title>Elucidating the P. pachyrhizi secretome and potential effectors.</title>
        <authorList>
            <person name="de Carvalho M.C.C.G."/>
            <person name="Nascimento L.C."/>
            <person name="Darben L.M."/>
            <person name="Polizel-Podanosqui A.M."/>
            <person name="Lopes-Caitar V.S."/>
            <person name="Rocha C.S."/>
            <person name="Qi M."/>
            <person name="Carazolle M."/>
            <person name="Kuwahara M.K."/>
            <person name="Pereira G.A.G."/>
            <person name="Abdelnoor R.V."/>
            <person name="Whitham S.A."/>
            <person name="Marcelino-Guimaraes F.C."/>
        </authorList>
    </citation>
    <scope>NUCLEOTIDE SEQUENCE</scope>
</reference>
<dbReference type="EMBL" id="KT246575">
    <property type="protein sequence ID" value="ALL40666.1"/>
    <property type="molecule type" value="mRNA"/>
</dbReference>
<evidence type="ECO:0000313" key="2">
    <source>
        <dbReference type="EMBL" id="ALL40666.1"/>
    </source>
</evidence>
<sequence length="36" mass="3876">MLWMVALLLYALMVAVMAVAVTGTAAFDQGNFLTQN</sequence>
<organism evidence="2">
    <name type="scientific">Phakopsora pachyrhizi</name>
    <name type="common">Asian soybean rust disease fungus</name>
    <dbReference type="NCBI Taxonomy" id="170000"/>
    <lineage>
        <taxon>Eukaryota</taxon>
        <taxon>Fungi</taxon>
        <taxon>Dikarya</taxon>
        <taxon>Basidiomycota</taxon>
        <taxon>Pucciniomycotina</taxon>
        <taxon>Pucciniomycetes</taxon>
        <taxon>Pucciniales</taxon>
        <taxon>Phakopsoraceae</taxon>
        <taxon>Phakopsora</taxon>
    </lineage>
</organism>
<dbReference type="AlphaFoldDB" id="A0A0S1MIF1"/>
<proteinExistence type="evidence at transcript level"/>
<accession>A0A0S1MIF1</accession>